<proteinExistence type="predicted"/>
<organism evidence="1 2">
    <name type="scientific">Eubacterium aggregans</name>
    <dbReference type="NCBI Taxonomy" id="81409"/>
    <lineage>
        <taxon>Bacteria</taxon>
        <taxon>Bacillati</taxon>
        <taxon>Bacillota</taxon>
        <taxon>Clostridia</taxon>
        <taxon>Eubacteriales</taxon>
        <taxon>Eubacteriaceae</taxon>
        <taxon>Eubacterium</taxon>
    </lineage>
</organism>
<sequence>MNWNHNITPFIPSMALNNDWSSYSITDLAELSMGTAQKLQASLTDNSMYDRYYKDDVVNFKMNPAEIPTAADGMILLPDDSVIFRCYTIDEDTITLTPLYTEADSPQCYKVSDVTILGIPCGIIRVS</sequence>
<evidence type="ECO:0000313" key="2">
    <source>
        <dbReference type="Proteomes" id="UP000199394"/>
    </source>
</evidence>
<keyword evidence="2" id="KW-1185">Reference proteome</keyword>
<evidence type="ECO:0008006" key="3">
    <source>
        <dbReference type="Google" id="ProtNLM"/>
    </source>
</evidence>
<dbReference type="RefSeq" id="WP_090304892.1">
    <property type="nucleotide sequence ID" value="NZ_FNRK01000003.1"/>
</dbReference>
<dbReference type="EMBL" id="FNRK01000003">
    <property type="protein sequence ID" value="SEA09386.1"/>
    <property type="molecule type" value="Genomic_DNA"/>
</dbReference>
<accession>A0A1H3YCS5</accession>
<gene>
    <name evidence="1" type="ORF">SAMN04515656_103166</name>
</gene>
<name>A0A1H3YCS5_9FIRM</name>
<dbReference type="Proteomes" id="UP000199394">
    <property type="component" value="Unassembled WGS sequence"/>
</dbReference>
<dbReference type="STRING" id="81409.SAMN04515656_103166"/>
<dbReference type="AlphaFoldDB" id="A0A1H3YCS5"/>
<evidence type="ECO:0000313" key="1">
    <source>
        <dbReference type="EMBL" id="SEA09386.1"/>
    </source>
</evidence>
<dbReference type="OrthoDB" id="1765983at2"/>
<protein>
    <recommendedName>
        <fullName evidence="3">Peptidase S24/S26A/S26B/S26C domain-containing protein</fullName>
    </recommendedName>
</protein>
<reference evidence="1 2" key="1">
    <citation type="submission" date="2016-10" db="EMBL/GenBank/DDBJ databases">
        <authorList>
            <person name="de Groot N.N."/>
        </authorList>
    </citation>
    <scope>NUCLEOTIDE SEQUENCE [LARGE SCALE GENOMIC DNA]</scope>
    <source>
        <strain evidence="1 2">SR12</strain>
    </source>
</reference>